<dbReference type="InterPro" id="IPR001995">
    <property type="entry name" value="Peptidase_A2_cat"/>
</dbReference>
<comment type="caution">
    <text evidence="10">The sequence shown here is derived from an EMBL/GenBank/DDBJ whole genome shotgun (WGS) entry which is preliminary data.</text>
</comment>
<evidence type="ECO:0000256" key="4">
    <source>
        <dbReference type="ARBA" id="ARBA00022695"/>
    </source>
</evidence>
<evidence type="ECO:0000256" key="1">
    <source>
        <dbReference type="ARBA" id="ARBA00010879"/>
    </source>
</evidence>
<dbReference type="SUPFAM" id="SSF56672">
    <property type="entry name" value="DNA/RNA polymerases"/>
    <property type="match status" value="1"/>
</dbReference>
<dbReference type="GO" id="GO:0006508">
    <property type="term" value="P:proteolysis"/>
    <property type="evidence" value="ECO:0007669"/>
    <property type="project" value="InterPro"/>
</dbReference>
<dbReference type="InterPro" id="IPR050951">
    <property type="entry name" value="Retrovirus_Pol_polyprotein"/>
</dbReference>
<dbReference type="PANTHER" id="PTHR37984:SF5">
    <property type="entry name" value="PROTEIN NYNRIN-LIKE"/>
    <property type="match status" value="1"/>
</dbReference>
<dbReference type="GO" id="GO:0016779">
    <property type="term" value="F:nucleotidyltransferase activity"/>
    <property type="evidence" value="ECO:0007669"/>
    <property type="project" value="UniProtKB-KW"/>
</dbReference>
<dbReference type="PROSITE" id="PS50175">
    <property type="entry name" value="ASP_PROT_RETROV"/>
    <property type="match status" value="1"/>
</dbReference>
<protein>
    <recommendedName>
        <fullName evidence="2">ribonuclease H</fullName>
        <ecNumber evidence="2">3.1.26.4</ecNumber>
    </recommendedName>
</protein>
<feature type="domain" description="Reverse transcriptase" evidence="9">
    <location>
        <begin position="221"/>
        <end position="399"/>
    </location>
</feature>
<dbReference type="EC" id="3.1.26.4" evidence="2"/>
<keyword evidence="6" id="KW-0255">Endonuclease</keyword>
<evidence type="ECO:0000256" key="5">
    <source>
        <dbReference type="ARBA" id="ARBA00022722"/>
    </source>
</evidence>
<evidence type="ECO:0000256" key="6">
    <source>
        <dbReference type="ARBA" id="ARBA00022759"/>
    </source>
</evidence>
<sequence length="488" mass="54836">MEACGRCGKPKHADVRKCPALKSKCNKCHKHGHWERVCRSKAVREVTEETEQTYFLGEIDNTGDKDKWTVDLEMNNVPITFKIDTGADVTVINQSTYNLMTPEIKLQPPNTKFVSPGGDLSCMGSFQATTKYKEKLYTFKIHVIRGKVSCLLGRNEAVDMGLVQRVNEVTTMFGSGGLLNTEPVKIALQEGAQPYAVHTARRIPLPLVPLVKKELQRLENEGIIEKVTQPTEWCAAMVPVLKPNRREVRCCADLRKLNKAVKREKYVLPTVDEILPRLAGSRVFTSLDAASGFYQIPLHEDSIKLTTFITPFGRYAFRRLPFGITSAPEIFQRKMAETLAGLEGTEVYMDDILIHGENKEIHDQRLTKALQVIEAAGLKLNRSKCKFQMDRVRFLGHIIDKDSVRPDPDKVAGIKSFPQPNNVTELKRATPNSSTGASPAELLMGRRIRTTLPTLQDNLTPGWPDMDTIRQTPLLNKSRHTSTIAEME</sequence>
<dbReference type="InterPro" id="IPR043128">
    <property type="entry name" value="Rev_trsase/Diguanyl_cyclase"/>
</dbReference>
<evidence type="ECO:0000256" key="2">
    <source>
        <dbReference type="ARBA" id="ARBA00012180"/>
    </source>
</evidence>
<keyword evidence="11" id="KW-1185">Reference proteome</keyword>
<evidence type="ECO:0000313" key="11">
    <source>
        <dbReference type="Proteomes" id="UP001460270"/>
    </source>
</evidence>
<evidence type="ECO:0000256" key="3">
    <source>
        <dbReference type="ARBA" id="ARBA00022679"/>
    </source>
</evidence>
<dbReference type="Proteomes" id="UP001460270">
    <property type="component" value="Unassembled WGS sequence"/>
</dbReference>
<dbReference type="CDD" id="cd01647">
    <property type="entry name" value="RT_LTR"/>
    <property type="match status" value="1"/>
</dbReference>
<dbReference type="Gene3D" id="4.10.60.10">
    <property type="entry name" value="Zinc finger, CCHC-type"/>
    <property type="match status" value="1"/>
</dbReference>
<name>A0AAW0MDL4_9GOBI</name>
<dbReference type="EMBL" id="JBBPFD010000658">
    <property type="protein sequence ID" value="KAK7878017.1"/>
    <property type="molecule type" value="Genomic_DNA"/>
</dbReference>
<evidence type="ECO:0000313" key="10">
    <source>
        <dbReference type="EMBL" id="KAK7878017.1"/>
    </source>
</evidence>
<keyword evidence="5" id="KW-0540">Nuclease</keyword>
<evidence type="ECO:0000259" key="8">
    <source>
        <dbReference type="PROSITE" id="PS50175"/>
    </source>
</evidence>
<accession>A0AAW0MDL4</accession>
<dbReference type="PANTHER" id="PTHR37984">
    <property type="entry name" value="PROTEIN CBG26694"/>
    <property type="match status" value="1"/>
</dbReference>
<keyword evidence="3" id="KW-0808">Transferase</keyword>
<comment type="similarity">
    <text evidence="1">Belongs to the beta type-B retroviral polymerase family. HERV class-II K(HML-2) pol subfamily.</text>
</comment>
<dbReference type="InterPro" id="IPR043502">
    <property type="entry name" value="DNA/RNA_pol_sf"/>
</dbReference>
<proteinExistence type="inferred from homology"/>
<keyword evidence="4" id="KW-0548">Nucleotidyltransferase</keyword>
<dbReference type="Gene3D" id="3.30.70.270">
    <property type="match status" value="1"/>
</dbReference>
<evidence type="ECO:0000256" key="7">
    <source>
        <dbReference type="ARBA" id="ARBA00022801"/>
    </source>
</evidence>
<dbReference type="InterPro" id="IPR000477">
    <property type="entry name" value="RT_dom"/>
</dbReference>
<dbReference type="Gene3D" id="3.10.10.10">
    <property type="entry name" value="HIV Type 1 Reverse Transcriptase, subunit A, domain 1"/>
    <property type="match status" value="1"/>
</dbReference>
<feature type="domain" description="Peptidase A2" evidence="8">
    <location>
        <begin position="79"/>
        <end position="156"/>
    </location>
</feature>
<keyword evidence="7" id="KW-0378">Hydrolase</keyword>
<reference evidence="11" key="1">
    <citation type="submission" date="2024-04" db="EMBL/GenBank/DDBJ databases">
        <title>Salinicola lusitanus LLJ914,a marine bacterium isolated from the Okinawa Trough.</title>
        <authorList>
            <person name="Li J."/>
        </authorList>
    </citation>
    <scope>NUCLEOTIDE SEQUENCE [LARGE SCALE GENOMIC DNA]</scope>
</reference>
<dbReference type="InterPro" id="IPR021109">
    <property type="entry name" value="Peptidase_aspartic_dom_sf"/>
</dbReference>
<dbReference type="PROSITE" id="PS50878">
    <property type="entry name" value="RT_POL"/>
    <property type="match status" value="1"/>
</dbReference>
<dbReference type="Pfam" id="PF00078">
    <property type="entry name" value="RVT_1"/>
    <property type="match status" value="1"/>
</dbReference>
<dbReference type="AlphaFoldDB" id="A0AAW0MDL4"/>
<dbReference type="GO" id="GO:0004190">
    <property type="term" value="F:aspartic-type endopeptidase activity"/>
    <property type="evidence" value="ECO:0007669"/>
    <property type="project" value="InterPro"/>
</dbReference>
<gene>
    <name evidence="10" type="ORF">WMY93_031330</name>
</gene>
<organism evidence="10 11">
    <name type="scientific">Mugilogobius chulae</name>
    <name type="common">yellowstripe goby</name>
    <dbReference type="NCBI Taxonomy" id="88201"/>
    <lineage>
        <taxon>Eukaryota</taxon>
        <taxon>Metazoa</taxon>
        <taxon>Chordata</taxon>
        <taxon>Craniata</taxon>
        <taxon>Vertebrata</taxon>
        <taxon>Euteleostomi</taxon>
        <taxon>Actinopterygii</taxon>
        <taxon>Neopterygii</taxon>
        <taxon>Teleostei</taxon>
        <taxon>Neoteleostei</taxon>
        <taxon>Acanthomorphata</taxon>
        <taxon>Gobiaria</taxon>
        <taxon>Gobiiformes</taxon>
        <taxon>Gobioidei</taxon>
        <taxon>Gobiidae</taxon>
        <taxon>Gobionellinae</taxon>
        <taxon>Mugilogobius</taxon>
    </lineage>
</organism>
<dbReference type="SUPFAM" id="SSF50630">
    <property type="entry name" value="Acid proteases"/>
    <property type="match status" value="1"/>
</dbReference>
<dbReference type="Gene3D" id="2.40.70.10">
    <property type="entry name" value="Acid Proteases"/>
    <property type="match status" value="1"/>
</dbReference>
<dbReference type="GO" id="GO:0004523">
    <property type="term" value="F:RNA-DNA hybrid ribonuclease activity"/>
    <property type="evidence" value="ECO:0007669"/>
    <property type="project" value="UniProtKB-EC"/>
</dbReference>
<evidence type="ECO:0000259" key="9">
    <source>
        <dbReference type="PROSITE" id="PS50878"/>
    </source>
</evidence>